<feature type="transmembrane region" description="Helical" evidence="2">
    <location>
        <begin position="7"/>
        <end position="27"/>
    </location>
</feature>
<dbReference type="SUPFAM" id="SSF110997">
    <property type="entry name" value="Sporulation related repeat"/>
    <property type="match status" value="1"/>
</dbReference>
<dbReference type="Pfam" id="PF05036">
    <property type="entry name" value="SPOR"/>
    <property type="match status" value="1"/>
</dbReference>
<dbReference type="AlphaFoldDB" id="F5Y8I6"/>
<dbReference type="InParanoid" id="F5Y8I6"/>
<keyword evidence="2" id="KW-0472">Membrane</keyword>
<feature type="domain" description="SPOR" evidence="3">
    <location>
        <begin position="248"/>
        <end position="312"/>
    </location>
</feature>
<dbReference type="Proteomes" id="UP000009222">
    <property type="component" value="Chromosome"/>
</dbReference>
<accession>F5Y8I6</accession>
<dbReference type="eggNOG" id="ENOG5032KME">
    <property type="taxonomic scope" value="Bacteria"/>
</dbReference>
<sequence length="316" mass="33886">MGLTDKTPFFFIPIFILIFSLGAIPFLDAQSPATSNSVLLASELEKLEKAPPMEKHDALVRIARLSQLSGDKEKAAQAWYDAAYTDKSRRDDAALLNACRMYIALGEYEKAGTCVGAILGSNQDPGMLARARLLQAQLEAFEKNDPRPLAPFIADPAYAAQRPEIYYTLWQISGSSSWKSKLLAEYPQSPESRMASGAIAQAATPQWLLFPGRDSIATASSQTAAPSTAPSSGGEPQPAISAGGSPGILQTGLFGREANAQAMADVLKQAGFQPQVTRRRVNGSEYWAVMVPAGSSMGATIMQLKNAGFESFPVFE</sequence>
<dbReference type="STRING" id="545695.TREAZ_3333"/>
<evidence type="ECO:0000256" key="1">
    <source>
        <dbReference type="SAM" id="MobiDB-lite"/>
    </source>
</evidence>
<organism evidence="4 5">
    <name type="scientific">Leadbettera azotonutricia (strain ATCC BAA-888 / DSM 13862 / ZAS-9)</name>
    <name type="common">Treponema azotonutricium</name>
    <dbReference type="NCBI Taxonomy" id="545695"/>
    <lineage>
        <taxon>Bacteria</taxon>
        <taxon>Pseudomonadati</taxon>
        <taxon>Spirochaetota</taxon>
        <taxon>Spirochaetia</taxon>
        <taxon>Spirochaetales</taxon>
        <taxon>Breznakiellaceae</taxon>
        <taxon>Leadbettera</taxon>
    </lineage>
</organism>
<dbReference type="GO" id="GO:0042834">
    <property type="term" value="F:peptidoglycan binding"/>
    <property type="evidence" value="ECO:0007669"/>
    <property type="project" value="InterPro"/>
</dbReference>
<dbReference type="OrthoDB" id="359451at2"/>
<evidence type="ECO:0000256" key="2">
    <source>
        <dbReference type="SAM" id="Phobius"/>
    </source>
</evidence>
<keyword evidence="2" id="KW-1133">Transmembrane helix</keyword>
<dbReference type="InterPro" id="IPR036680">
    <property type="entry name" value="SPOR-like_sf"/>
</dbReference>
<feature type="compositionally biased region" description="Low complexity" evidence="1">
    <location>
        <begin position="219"/>
        <end position="232"/>
    </location>
</feature>
<keyword evidence="5" id="KW-1185">Reference proteome</keyword>
<proteinExistence type="predicted"/>
<evidence type="ECO:0000259" key="3">
    <source>
        <dbReference type="Pfam" id="PF05036"/>
    </source>
</evidence>
<reference evidence="4 5" key="2">
    <citation type="journal article" date="2011" name="ISME J.">
        <title>RNA-seq reveals cooperative metabolic interactions between two termite-gut spirochete species in co-culture.</title>
        <authorList>
            <person name="Rosenthal A.Z."/>
            <person name="Matson E.G."/>
            <person name="Eldar A."/>
            <person name="Leadbetter J.R."/>
        </authorList>
    </citation>
    <scope>NUCLEOTIDE SEQUENCE [LARGE SCALE GENOMIC DNA]</scope>
    <source>
        <strain evidence="5">ATCC BAA-888 / DSM 13862 / ZAS-9</strain>
    </source>
</reference>
<reference evidence="5" key="1">
    <citation type="submission" date="2009-12" db="EMBL/GenBank/DDBJ databases">
        <title>Complete sequence of Treponema azotonutricium strain ZAS-9.</title>
        <authorList>
            <person name="Tetu S.G."/>
            <person name="Matson E."/>
            <person name="Ren Q."/>
            <person name="Seshadri R."/>
            <person name="Elbourne L."/>
            <person name="Hassan K.A."/>
            <person name="Durkin A."/>
            <person name="Radune D."/>
            <person name="Mohamoud Y."/>
            <person name="Shay R."/>
            <person name="Jin S."/>
            <person name="Zhang X."/>
            <person name="Lucey K."/>
            <person name="Ballor N.R."/>
            <person name="Ottesen E."/>
            <person name="Rosenthal R."/>
            <person name="Allen A."/>
            <person name="Leadbetter J.R."/>
            <person name="Paulsen I.T."/>
        </authorList>
    </citation>
    <scope>NUCLEOTIDE SEQUENCE [LARGE SCALE GENOMIC DNA]</scope>
    <source>
        <strain evidence="5">ATCC BAA-888 / DSM 13862 / ZAS-9</strain>
    </source>
</reference>
<dbReference type="InterPro" id="IPR011990">
    <property type="entry name" value="TPR-like_helical_dom_sf"/>
</dbReference>
<dbReference type="KEGG" id="taz:TREAZ_3333"/>
<feature type="region of interest" description="Disordered" evidence="1">
    <location>
        <begin position="219"/>
        <end position="246"/>
    </location>
</feature>
<protein>
    <recommendedName>
        <fullName evidence="3">SPOR domain-containing protein</fullName>
    </recommendedName>
</protein>
<dbReference type="HOGENOM" id="CLU_764919_0_0_12"/>
<dbReference type="SUPFAM" id="SSF48452">
    <property type="entry name" value="TPR-like"/>
    <property type="match status" value="1"/>
</dbReference>
<name>F5Y8I6_LEAAZ</name>
<evidence type="ECO:0000313" key="4">
    <source>
        <dbReference type="EMBL" id="AEF81213.1"/>
    </source>
</evidence>
<dbReference type="EMBL" id="CP001841">
    <property type="protein sequence ID" value="AEF81213.1"/>
    <property type="molecule type" value="Genomic_DNA"/>
</dbReference>
<keyword evidence="2" id="KW-0812">Transmembrane</keyword>
<dbReference type="Gene3D" id="3.30.70.1070">
    <property type="entry name" value="Sporulation related repeat"/>
    <property type="match status" value="1"/>
</dbReference>
<gene>
    <name evidence="4" type="ordered locus">TREAZ_3333</name>
</gene>
<dbReference type="RefSeq" id="WP_015712235.1">
    <property type="nucleotide sequence ID" value="NC_015577.1"/>
</dbReference>
<dbReference type="InterPro" id="IPR007730">
    <property type="entry name" value="SPOR-like_dom"/>
</dbReference>
<evidence type="ECO:0000313" key="5">
    <source>
        <dbReference type="Proteomes" id="UP000009222"/>
    </source>
</evidence>